<name>A0A9P1I9R6_9PELO</name>
<evidence type="ECO:0000313" key="1">
    <source>
        <dbReference type="EMBL" id="CAI5440211.1"/>
    </source>
</evidence>
<protein>
    <submittedName>
        <fullName evidence="1">Uncharacterized protein</fullName>
    </submittedName>
</protein>
<comment type="caution">
    <text evidence="1">The sequence shown here is derived from an EMBL/GenBank/DDBJ whole genome shotgun (WGS) entry which is preliminary data.</text>
</comment>
<organism evidence="1 2">
    <name type="scientific">Caenorhabditis angaria</name>
    <dbReference type="NCBI Taxonomy" id="860376"/>
    <lineage>
        <taxon>Eukaryota</taxon>
        <taxon>Metazoa</taxon>
        <taxon>Ecdysozoa</taxon>
        <taxon>Nematoda</taxon>
        <taxon>Chromadorea</taxon>
        <taxon>Rhabditida</taxon>
        <taxon>Rhabditina</taxon>
        <taxon>Rhabditomorpha</taxon>
        <taxon>Rhabditoidea</taxon>
        <taxon>Rhabditidae</taxon>
        <taxon>Peloderinae</taxon>
        <taxon>Caenorhabditis</taxon>
    </lineage>
</organism>
<dbReference type="AlphaFoldDB" id="A0A9P1I9R6"/>
<proteinExistence type="predicted"/>
<accession>A0A9P1I9R6</accession>
<dbReference type="EMBL" id="CANHGI010000001">
    <property type="protein sequence ID" value="CAI5440211.1"/>
    <property type="molecule type" value="Genomic_DNA"/>
</dbReference>
<dbReference type="Proteomes" id="UP001152747">
    <property type="component" value="Unassembled WGS sequence"/>
</dbReference>
<gene>
    <name evidence="1" type="ORF">CAMP_LOCUS2848</name>
</gene>
<evidence type="ECO:0000313" key="2">
    <source>
        <dbReference type="Proteomes" id="UP001152747"/>
    </source>
</evidence>
<keyword evidence="2" id="KW-1185">Reference proteome</keyword>
<reference evidence="1" key="1">
    <citation type="submission" date="2022-11" db="EMBL/GenBank/DDBJ databases">
        <authorList>
            <person name="Kikuchi T."/>
        </authorList>
    </citation>
    <scope>NUCLEOTIDE SEQUENCE</scope>
    <source>
        <strain evidence="1">PS1010</strain>
    </source>
</reference>
<dbReference type="OrthoDB" id="2113294at2759"/>
<sequence length="72" mass="8160">MPENPGKSRIPCYSSCQTISRSSDSYTSPSNCQLQSNPSHFSCASYPEEDEIRRICPCRDFQPQQHAICKQC</sequence>